<dbReference type="RefSeq" id="WP_150426954.1">
    <property type="nucleotide sequence ID" value="NZ_VYQA01000044.1"/>
</dbReference>
<evidence type="ECO:0000313" key="2">
    <source>
        <dbReference type="EMBL" id="KAA9023020.1"/>
    </source>
</evidence>
<dbReference type="EMBL" id="VYQA01000044">
    <property type="protein sequence ID" value="KAA9023020.1"/>
    <property type="molecule type" value="Genomic_DNA"/>
</dbReference>
<protein>
    <submittedName>
        <fullName evidence="2">Uncharacterized protein</fullName>
    </submittedName>
</protein>
<dbReference type="EMBL" id="VYQB01000045">
    <property type="protein sequence ID" value="KAA9010933.1"/>
    <property type="molecule type" value="Genomic_DNA"/>
</dbReference>
<dbReference type="Proteomes" id="UP000325933">
    <property type="component" value="Unassembled WGS sequence"/>
</dbReference>
<dbReference type="AlphaFoldDB" id="A0A5J5HPV1"/>
<evidence type="ECO:0000313" key="3">
    <source>
        <dbReference type="Proteomes" id="UP000325933"/>
    </source>
</evidence>
<sequence length="95" mass="10054">MAKKKPQINTPEVVLASFKTAEMAALFGLTRESIGTVTFHQNGIATVDFGTAKAQRVSASMFVFAVDPAATLPAIKAPALVEALKGMWEADDEGE</sequence>
<reference evidence="3 4" key="1">
    <citation type="submission" date="2019-09" db="EMBL/GenBank/DDBJ databases">
        <authorList>
            <person name="Feng G."/>
        </authorList>
    </citation>
    <scope>NUCLEOTIDE SEQUENCE [LARGE SCALE GENOMIC DNA]</scope>
    <source>
        <strain evidence="2 3">KACC 19283</strain>
        <strain evidence="1 4">KACC 19284</strain>
    </source>
</reference>
<keyword evidence="4" id="KW-1185">Reference proteome</keyword>
<gene>
    <name evidence="2" type="ORF">F4U95_23960</name>
    <name evidence="1" type="ORF">F4U96_24035</name>
</gene>
<proteinExistence type="predicted"/>
<dbReference type="Proteomes" id="UP000326364">
    <property type="component" value="Unassembled WGS sequence"/>
</dbReference>
<accession>A0A5J5HPV1</accession>
<evidence type="ECO:0000313" key="4">
    <source>
        <dbReference type="Proteomes" id="UP000326364"/>
    </source>
</evidence>
<name>A0A5J5HPV1_9SPHN</name>
<organism evidence="2 3">
    <name type="scientific">Sphingobium limneticum</name>
    <dbReference type="NCBI Taxonomy" id="1007511"/>
    <lineage>
        <taxon>Bacteria</taxon>
        <taxon>Pseudomonadati</taxon>
        <taxon>Pseudomonadota</taxon>
        <taxon>Alphaproteobacteria</taxon>
        <taxon>Sphingomonadales</taxon>
        <taxon>Sphingomonadaceae</taxon>
        <taxon>Sphingobium</taxon>
    </lineage>
</organism>
<comment type="caution">
    <text evidence="2">The sequence shown here is derived from an EMBL/GenBank/DDBJ whole genome shotgun (WGS) entry which is preliminary data.</text>
</comment>
<evidence type="ECO:0000313" key="1">
    <source>
        <dbReference type="EMBL" id="KAA9010933.1"/>
    </source>
</evidence>